<accession>A0ABU2LA56</accession>
<reference evidence="3" key="1">
    <citation type="submission" date="2023-07" db="EMBL/GenBank/DDBJ databases">
        <title>30 novel species of actinomycetes from the DSMZ collection.</title>
        <authorList>
            <person name="Nouioui I."/>
        </authorList>
    </citation>
    <scope>NUCLEOTIDE SEQUENCE [LARGE SCALE GENOMIC DNA]</scope>
    <source>
        <strain evidence="3">DSM 44917</strain>
    </source>
</reference>
<feature type="domain" description="HTH cro/C1-type" evidence="1">
    <location>
        <begin position="18"/>
        <end position="72"/>
    </location>
</feature>
<evidence type="ECO:0000259" key="1">
    <source>
        <dbReference type="PROSITE" id="PS50943"/>
    </source>
</evidence>
<dbReference type="Gene3D" id="1.10.260.40">
    <property type="entry name" value="lambda repressor-like DNA-binding domains"/>
    <property type="match status" value="1"/>
</dbReference>
<protein>
    <submittedName>
        <fullName evidence="2">Helix-turn-helix transcriptional regulator</fullName>
    </submittedName>
</protein>
<evidence type="ECO:0000313" key="2">
    <source>
        <dbReference type="EMBL" id="MDT0308366.1"/>
    </source>
</evidence>
<sequence length="716" mass="79045">MEPNDESDDRAESFGVWLARQLRRRGMTQHELAEALGMTRAGVSAWITERSEPREDKKRAIARILGVDEAAVHLRTVDAPSERPVEWRHRLAHRDGGREFGNAAAFAFDADLDVLAREATQNSLDERLPGGEPVRVRYVLHELTGARLKDFLAALRWEEDLRPHYEAAAAHRQKVGRAVAEGLRQVEEAKSLILLRIEDYNASGLTGPEYGDGRFAAVVRRQLDSHKATGKGRAAGGSYGLGKATLWATSRLGLVLMNSTLSTPHEGRTERRLVGRLDLPWREVGGEAYAGPAWLGEEDTEPAYEGHQVSRSWWADEQITERLHLTRTDPAPGTSFLVVGAHDVGVRDGEGAGEEDETGSVQAMHAKLVRSLAQNFWAAMTRGGSSPALLEASVTTLRDGQVLLQEEIVDPHTHEPARTRALRAFLEGTTVERLTGADQVALARVRLAVPPPRDEKAPNREHSAVLLVTPADDSDARPNTLVCMRGNRMAIRTRRVPDLPLGTNPFQAVLLAGYATRSETEDARLAEEFLRSAEPPEHDDWTRTEELITAYAPGARQRILDFRRDMYAAVRALVSRPKERTGEGPEALRQLLRLDAGTGAAGRRPEGHPTIRDVVGELDASGAWRVRVEVKLPRRDDPWLMTPVAKFDVRSGGRPTLRWAELIAGQNCHVDGGRLRFEPGARSASFSGVTDVDSHPVAARMARLVIDLQRTREADA</sequence>
<dbReference type="PROSITE" id="PS50943">
    <property type="entry name" value="HTH_CROC1"/>
    <property type="match status" value="1"/>
</dbReference>
<proteinExistence type="predicted"/>
<dbReference type="InterPro" id="IPR001387">
    <property type="entry name" value="Cro/C1-type_HTH"/>
</dbReference>
<dbReference type="SMART" id="SM00530">
    <property type="entry name" value="HTH_XRE"/>
    <property type="match status" value="1"/>
</dbReference>
<dbReference type="Proteomes" id="UP001183388">
    <property type="component" value="Unassembled WGS sequence"/>
</dbReference>
<evidence type="ECO:0000313" key="3">
    <source>
        <dbReference type="Proteomes" id="UP001183388"/>
    </source>
</evidence>
<dbReference type="RefSeq" id="WP_311631315.1">
    <property type="nucleotide sequence ID" value="NZ_JAVREN010000021.1"/>
</dbReference>
<keyword evidence="3" id="KW-1185">Reference proteome</keyword>
<comment type="caution">
    <text evidence="2">The sequence shown here is derived from an EMBL/GenBank/DDBJ whole genome shotgun (WGS) entry which is preliminary data.</text>
</comment>
<dbReference type="CDD" id="cd00093">
    <property type="entry name" value="HTH_XRE"/>
    <property type="match status" value="1"/>
</dbReference>
<dbReference type="EMBL" id="JAVREN010000021">
    <property type="protein sequence ID" value="MDT0308366.1"/>
    <property type="molecule type" value="Genomic_DNA"/>
</dbReference>
<name>A0ABU2LA56_9ACTN</name>
<dbReference type="InterPro" id="IPR010982">
    <property type="entry name" value="Lambda_DNA-bd_dom_sf"/>
</dbReference>
<dbReference type="SUPFAM" id="SSF47413">
    <property type="entry name" value="lambda repressor-like DNA-binding domains"/>
    <property type="match status" value="1"/>
</dbReference>
<organism evidence="2 3">
    <name type="scientific">Streptomyces boetiae</name>
    <dbReference type="NCBI Taxonomy" id="3075541"/>
    <lineage>
        <taxon>Bacteria</taxon>
        <taxon>Bacillati</taxon>
        <taxon>Actinomycetota</taxon>
        <taxon>Actinomycetes</taxon>
        <taxon>Kitasatosporales</taxon>
        <taxon>Streptomycetaceae</taxon>
        <taxon>Streptomyces</taxon>
    </lineage>
</organism>
<dbReference type="Pfam" id="PF01381">
    <property type="entry name" value="HTH_3"/>
    <property type="match status" value="1"/>
</dbReference>
<gene>
    <name evidence="2" type="ORF">RM780_15555</name>
</gene>